<name>A0AAP2DNU6_9BACT</name>
<protein>
    <submittedName>
        <fullName evidence="3">SPOR domain-containing protein</fullName>
    </submittedName>
</protein>
<dbReference type="AlphaFoldDB" id="A0AAP2DNU6"/>
<dbReference type="Pfam" id="PF05036">
    <property type="entry name" value="SPOR"/>
    <property type="match status" value="1"/>
</dbReference>
<feature type="domain" description="SPOR" evidence="2">
    <location>
        <begin position="79"/>
        <end position="160"/>
    </location>
</feature>
<evidence type="ECO:0000259" key="2">
    <source>
        <dbReference type="PROSITE" id="PS51724"/>
    </source>
</evidence>
<keyword evidence="1" id="KW-1133">Transmembrane helix</keyword>
<dbReference type="InterPro" id="IPR036680">
    <property type="entry name" value="SPOR-like_sf"/>
</dbReference>
<accession>A0AAP2DNU6</accession>
<dbReference type="PROSITE" id="PS51724">
    <property type="entry name" value="SPOR"/>
    <property type="match status" value="1"/>
</dbReference>
<dbReference type="GO" id="GO:0042834">
    <property type="term" value="F:peptidoglycan binding"/>
    <property type="evidence" value="ECO:0007669"/>
    <property type="project" value="InterPro"/>
</dbReference>
<comment type="caution">
    <text evidence="3">The sequence shown here is derived from an EMBL/GenBank/DDBJ whole genome shotgun (WGS) entry which is preliminary data.</text>
</comment>
<evidence type="ECO:0000313" key="3">
    <source>
        <dbReference type="EMBL" id="MBT1699768.1"/>
    </source>
</evidence>
<evidence type="ECO:0000313" key="4">
    <source>
        <dbReference type="Proteomes" id="UP001319200"/>
    </source>
</evidence>
<organism evidence="3 4">
    <name type="scientific">Chryseosolibacter histidini</name>
    <dbReference type="NCBI Taxonomy" id="2782349"/>
    <lineage>
        <taxon>Bacteria</taxon>
        <taxon>Pseudomonadati</taxon>
        <taxon>Bacteroidota</taxon>
        <taxon>Cytophagia</taxon>
        <taxon>Cytophagales</taxon>
        <taxon>Chryseotaleaceae</taxon>
        <taxon>Chryseosolibacter</taxon>
    </lineage>
</organism>
<feature type="transmembrane region" description="Helical" evidence="1">
    <location>
        <begin position="12"/>
        <end position="29"/>
    </location>
</feature>
<dbReference type="EMBL" id="JAHESF010000029">
    <property type="protein sequence ID" value="MBT1699768.1"/>
    <property type="molecule type" value="Genomic_DNA"/>
</dbReference>
<keyword evidence="4" id="KW-1185">Reference proteome</keyword>
<dbReference type="Proteomes" id="UP001319200">
    <property type="component" value="Unassembled WGS sequence"/>
</dbReference>
<evidence type="ECO:0000256" key="1">
    <source>
        <dbReference type="SAM" id="Phobius"/>
    </source>
</evidence>
<sequence>MTSSDNPFLWNGLVVLTVFVGASVTILTLNKERYFPHLYERHSEAVHHDTTEHVADAAAPLQTHHDTLTAVTDEHQPELLSNGKYALIAGSFRSEVYARSYQLALNENIPELHPEIIPYTSDENTYYRVVVIRSQDWSNVIALKKQLAQAGKPSWVAVSP</sequence>
<reference evidence="3 4" key="1">
    <citation type="submission" date="2021-05" db="EMBL/GenBank/DDBJ databases">
        <title>A Polyphasic approach of four new species of the genus Ohtaekwangia: Ohtaekwangia histidinii sp. nov., Ohtaekwangia cretensis sp. nov., Ohtaekwangia indiensis sp. nov., Ohtaekwangia reichenbachii sp. nov. from diverse environment.</title>
        <authorList>
            <person name="Octaviana S."/>
        </authorList>
    </citation>
    <scope>NUCLEOTIDE SEQUENCE [LARGE SCALE GENOMIC DNA]</scope>
    <source>
        <strain evidence="3 4">PWU4</strain>
    </source>
</reference>
<dbReference type="InterPro" id="IPR007730">
    <property type="entry name" value="SPOR-like_dom"/>
</dbReference>
<dbReference type="RefSeq" id="WP_254167933.1">
    <property type="nucleotide sequence ID" value="NZ_JAHESF010000029.1"/>
</dbReference>
<keyword evidence="1" id="KW-0472">Membrane</keyword>
<dbReference type="SUPFAM" id="SSF110997">
    <property type="entry name" value="Sporulation related repeat"/>
    <property type="match status" value="1"/>
</dbReference>
<proteinExistence type="predicted"/>
<keyword evidence="1" id="KW-0812">Transmembrane</keyword>
<gene>
    <name evidence="3" type="ORF">KK083_22970</name>
</gene>